<keyword evidence="2" id="KW-1185">Reference proteome</keyword>
<protein>
    <submittedName>
        <fullName evidence="1">Uncharacterized protein</fullName>
    </submittedName>
</protein>
<evidence type="ECO:0000313" key="1">
    <source>
        <dbReference type="EMBL" id="CAP55855.1"/>
    </source>
</evidence>
<dbReference type="Proteomes" id="UP000001176">
    <property type="component" value="Chromosome"/>
</dbReference>
<dbReference type="KEGG" id="gdi:GDI1912"/>
<organism evidence="1 2">
    <name type="scientific">Gluconacetobacter diazotrophicus (strain ATCC 49037 / DSM 5601 / CCUG 37298 / CIP 103539 / LMG 7603 / PAl5)</name>
    <dbReference type="NCBI Taxonomy" id="272568"/>
    <lineage>
        <taxon>Bacteria</taxon>
        <taxon>Pseudomonadati</taxon>
        <taxon>Pseudomonadota</taxon>
        <taxon>Alphaproteobacteria</taxon>
        <taxon>Acetobacterales</taxon>
        <taxon>Acetobacteraceae</taxon>
        <taxon>Gluconacetobacter</taxon>
    </lineage>
</organism>
<name>A9HJ47_GLUDA</name>
<proteinExistence type="predicted"/>
<evidence type="ECO:0000313" key="2">
    <source>
        <dbReference type="Proteomes" id="UP000001176"/>
    </source>
</evidence>
<gene>
    <name evidence="1" type="ordered locus">GDI1912</name>
</gene>
<dbReference type="EMBL" id="AM889285">
    <property type="protein sequence ID" value="CAP55855.1"/>
    <property type="molecule type" value="Genomic_DNA"/>
</dbReference>
<sequence>MLMICPPDEAIVTRFYPTARRCAAFPWVLPAKNRQVWPEPALPGRSIRRTRSMGDRR</sequence>
<reference evidence="1 2" key="1">
    <citation type="journal article" date="2009" name="BMC Genomics">
        <title>Complete genome sequence of the sugarcane nitrogen-fixing endophyte Gluconacetobacter diazotrophicus Pal5.</title>
        <authorList>
            <person name="Bertalan M."/>
            <person name="Albano R."/>
            <person name="Padua V."/>
            <person name="Rouws L."/>
            <person name="Rojas C."/>
            <person name="Hemerly A."/>
            <person name="Teixeira K."/>
            <person name="Schwab S."/>
            <person name="Araujo J."/>
            <person name="Oliveira A."/>
            <person name="Franca L."/>
            <person name="Magalhaes V."/>
            <person name="Alqueres S."/>
            <person name="Cardoso A."/>
            <person name="Almeida W."/>
            <person name="Loureiro M.M."/>
            <person name="Nogueira E."/>
            <person name="Cidade D."/>
            <person name="Oliveira D."/>
            <person name="Simao T."/>
            <person name="Macedo J."/>
            <person name="Valadao A."/>
            <person name="Dreschsel M."/>
            <person name="Freitas F."/>
            <person name="Vidal M."/>
            <person name="Guedes H."/>
            <person name="Rodrigues E."/>
            <person name="Meneses C."/>
            <person name="Brioso P."/>
            <person name="Pozzer L."/>
            <person name="Figueiredo D."/>
            <person name="Montano H."/>
            <person name="Junior J."/>
            <person name="Filho G."/>
            <person name="Flores V."/>
            <person name="Ferreira B."/>
            <person name="Branco A."/>
            <person name="Gonzalez P."/>
            <person name="Guillobel H."/>
            <person name="Lemos M."/>
            <person name="Seibel L."/>
            <person name="Macedo J."/>
            <person name="Alves-Ferreira M."/>
            <person name="Sachetto-Martins G."/>
            <person name="Coelho A."/>
            <person name="Santos E."/>
            <person name="Amaral G."/>
            <person name="Neves A."/>
            <person name="Pacheco A.B."/>
            <person name="Carvalho D."/>
            <person name="Lery L."/>
            <person name="Bisch P."/>
            <person name="Rossle S.C."/>
            <person name="Urmenyi T."/>
            <person name="Kruger W.V."/>
            <person name="Martins O."/>
            <person name="Baldani J.I."/>
            <person name="Ferreira P.C."/>
        </authorList>
    </citation>
    <scope>NUCLEOTIDE SEQUENCE [LARGE SCALE GENOMIC DNA]</scope>
    <source>
        <strain evidence="2">ATCC 49037 / DSM 5601 / CCUG 37298 / CIP 103539 / LMG 7603 / PAl5</strain>
    </source>
</reference>
<accession>A9HJ47</accession>
<dbReference type="AlphaFoldDB" id="A9HJ47"/>